<evidence type="ECO:0000256" key="33">
    <source>
        <dbReference type="ARBA" id="ARBA00062545"/>
    </source>
</evidence>
<keyword evidence="11 39" id="KW-1133">Transmembrane helix</keyword>
<comment type="catalytic activity">
    <reaction evidence="30">
        <text>a ganglioside GA1 + CMP-N-acetyl-beta-neuraminate = a ganglioside GM1b + CMP + H(+)</text>
        <dbReference type="Rhea" id="RHEA:48244"/>
        <dbReference type="ChEBI" id="CHEBI:15378"/>
        <dbReference type="ChEBI" id="CHEBI:57812"/>
        <dbReference type="ChEBI" id="CHEBI:60377"/>
        <dbReference type="ChEBI" id="CHEBI:88069"/>
        <dbReference type="ChEBI" id="CHEBI:90151"/>
    </reaction>
    <physiologicalReaction direction="left-to-right" evidence="30">
        <dbReference type="Rhea" id="RHEA:48245"/>
    </physiologicalReaction>
</comment>
<evidence type="ECO:0000256" key="34">
    <source>
        <dbReference type="ARBA" id="ARBA00072809"/>
    </source>
</evidence>
<comment type="subcellular location">
    <subcellularLocation>
        <location evidence="1">Golgi apparatus</location>
        <location evidence="1">Golgi stack membrane</location>
        <topology evidence="1">Single-pass type II membrane protein</topology>
    </subcellularLocation>
    <subcellularLocation>
        <location evidence="2">Secreted</location>
    </subcellularLocation>
</comment>
<evidence type="ECO:0000256" key="2">
    <source>
        <dbReference type="ARBA" id="ARBA00004613"/>
    </source>
</evidence>
<evidence type="ECO:0000256" key="35">
    <source>
        <dbReference type="ARBA" id="ARBA00081228"/>
    </source>
</evidence>
<reference evidence="40" key="3">
    <citation type="submission" date="2025-08" db="UniProtKB">
        <authorList>
            <consortium name="Ensembl"/>
        </authorList>
    </citation>
    <scope>IDENTIFICATION</scope>
</reference>
<proteinExistence type="inferred from homology"/>
<evidence type="ECO:0000256" key="29">
    <source>
        <dbReference type="ARBA" id="ARBA00043773"/>
    </source>
</evidence>
<evidence type="ECO:0000256" key="32">
    <source>
        <dbReference type="ARBA" id="ARBA00052027"/>
    </source>
</evidence>
<organism evidence="40 41">
    <name type="scientific">Astyanax mexicanus</name>
    <name type="common">Blind cave fish</name>
    <name type="synonym">Astyanax fasciatus mexicanus</name>
    <dbReference type="NCBI Taxonomy" id="7994"/>
    <lineage>
        <taxon>Eukaryota</taxon>
        <taxon>Metazoa</taxon>
        <taxon>Chordata</taxon>
        <taxon>Craniata</taxon>
        <taxon>Vertebrata</taxon>
        <taxon>Euteleostomi</taxon>
        <taxon>Actinopterygii</taxon>
        <taxon>Neopterygii</taxon>
        <taxon>Teleostei</taxon>
        <taxon>Ostariophysi</taxon>
        <taxon>Characiformes</taxon>
        <taxon>Characoidei</taxon>
        <taxon>Acestrorhamphidae</taxon>
        <taxon>Acestrorhamphinae</taxon>
        <taxon>Astyanax</taxon>
    </lineage>
</organism>
<evidence type="ECO:0000256" key="9">
    <source>
        <dbReference type="ARBA" id="ARBA00022692"/>
    </source>
</evidence>
<dbReference type="FunFam" id="3.90.1480.20:FF:000002">
    <property type="entry name" value="CMP-N-acetylneuraminate-beta-galactosamide- alpha-2,3-sialyltransferase 2"/>
    <property type="match status" value="1"/>
</dbReference>
<comment type="catalytic activity">
    <reaction evidence="17">
        <text>a beta-D-galactosyl-(1-&gt;3)-N-acetyl-alpha-D-galactosaminyl derivative + CMP-N-acetyl-beta-neuraminate = an N-acetyl-alpha-neuraminyl-(2-&gt;3)-beta-D-galactosyl-(1-&gt;3)-N-acetyl-alpha-D-galactosaminyl derivative + CMP + H(+)</text>
        <dbReference type="Rhea" id="RHEA:21616"/>
        <dbReference type="ChEBI" id="CHEBI:15378"/>
        <dbReference type="ChEBI" id="CHEBI:57812"/>
        <dbReference type="ChEBI" id="CHEBI:60377"/>
        <dbReference type="ChEBI" id="CHEBI:133470"/>
        <dbReference type="ChEBI" id="CHEBI:139596"/>
        <dbReference type="EC" id="2.4.3.4"/>
    </reaction>
    <physiologicalReaction direction="left-to-right" evidence="17">
        <dbReference type="Rhea" id="RHEA:21617"/>
    </physiologicalReaction>
</comment>
<evidence type="ECO:0000256" key="31">
    <source>
        <dbReference type="ARBA" id="ARBA00047509"/>
    </source>
</evidence>
<dbReference type="FunCoup" id="A0A3B1KLZ6">
    <property type="interactions" value="9"/>
</dbReference>
<dbReference type="Proteomes" id="UP000018467">
    <property type="component" value="Unassembled WGS sequence"/>
</dbReference>
<reference evidence="40" key="4">
    <citation type="submission" date="2025-09" db="UniProtKB">
        <authorList>
            <consortium name="Ensembl"/>
        </authorList>
    </citation>
    <scope>IDENTIFICATION</scope>
</reference>
<dbReference type="InterPro" id="IPR001675">
    <property type="entry name" value="Glyco_trans_29"/>
</dbReference>
<evidence type="ECO:0000256" key="24">
    <source>
        <dbReference type="ARBA" id="ARBA00042448"/>
    </source>
</evidence>
<dbReference type="GO" id="GO:0003836">
    <property type="term" value="F:beta-galactoside (CMP) alpha-2,3-sialyltransferase activity"/>
    <property type="evidence" value="ECO:0007669"/>
    <property type="project" value="UniProtKB-EC"/>
</dbReference>
<dbReference type="Bgee" id="ENSAMXG00000040248">
    <property type="expression patterns" value="Expressed in intestine and 2 other cell types or tissues"/>
</dbReference>
<evidence type="ECO:0000256" key="16">
    <source>
        <dbReference type="ARBA" id="ARBA00023180"/>
    </source>
</evidence>
<evidence type="ECO:0000256" key="30">
    <source>
        <dbReference type="ARBA" id="ARBA00043816"/>
    </source>
</evidence>
<evidence type="ECO:0000256" key="25">
    <source>
        <dbReference type="ARBA" id="ARBA00042682"/>
    </source>
</evidence>
<dbReference type="GO" id="GO:0032580">
    <property type="term" value="C:Golgi cisterna membrane"/>
    <property type="evidence" value="ECO:0007669"/>
    <property type="project" value="UniProtKB-SubCell"/>
</dbReference>
<dbReference type="GO" id="GO:0006629">
    <property type="term" value="P:lipid metabolic process"/>
    <property type="evidence" value="ECO:0007669"/>
    <property type="project" value="UniProtKB-KW"/>
</dbReference>
<keyword evidence="15" id="KW-1015">Disulfide bond</keyword>
<comment type="catalytic activity">
    <reaction evidence="29">
        <text>a ganglioside GM1 (d18:1(4E)) + CMP-N-acetyl-beta-neuraminate = a ganglioside GD1a (d18:1(4E)) + CMP + H(+)</text>
        <dbReference type="Rhea" id="RHEA:18021"/>
        <dbReference type="ChEBI" id="CHEBI:15378"/>
        <dbReference type="ChEBI" id="CHEBI:57812"/>
        <dbReference type="ChEBI" id="CHEBI:60377"/>
        <dbReference type="ChEBI" id="CHEBI:77709"/>
        <dbReference type="ChEBI" id="CHEBI:78445"/>
        <dbReference type="EC" id="2.4.3.2"/>
    </reaction>
    <physiologicalReaction direction="left-to-right" evidence="29">
        <dbReference type="Rhea" id="RHEA:18022"/>
    </physiologicalReaction>
</comment>
<keyword evidence="13" id="KW-0443">Lipid metabolism</keyword>
<dbReference type="EC" id="2.4.3.4" evidence="19"/>
<keyword evidence="10" id="KW-0735">Signal-anchor</keyword>
<evidence type="ECO:0000313" key="41">
    <source>
        <dbReference type="Proteomes" id="UP000018467"/>
    </source>
</evidence>
<dbReference type="GO" id="GO:0097503">
    <property type="term" value="P:sialylation"/>
    <property type="evidence" value="ECO:0007669"/>
    <property type="project" value="TreeGrafter"/>
</dbReference>
<dbReference type="InterPro" id="IPR051757">
    <property type="entry name" value="Beta-gal_alpha2-3_sialyltrans"/>
</dbReference>
<keyword evidence="12" id="KW-0333">Golgi apparatus</keyword>
<evidence type="ECO:0000256" key="13">
    <source>
        <dbReference type="ARBA" id="ARBA00023098"/>
    </source>
</evidence>
<keyword evidence="8" id="KW-0808">Transferase</keyword>
<evidence type="ECO:0000256" key="37">
    <source>
        <dbReference type="ARBA" id="ARBA00082805"/>
    </source>
</evidence>
<evidence type="ECO:0000256" key="23">
    <source>
        <dbReference type="ARBA" id="ARBA00042022"/>
    </source>
</evidence>
<keyword evidence="9 39" id="KW-0812">Transmembrane</keyword>
<evidence type="ECO:0000256" key="38">
    <source>
        <dbReference type="PIRSR" id="PIRSR005557-2"/>
    </source>
</evidence>
<evidence type="ECO:0000256" key="6">
    <source>
        <dbReference type="ARBA" id="ARBA00022525"/>
    </source>
</evidence>
<evidence type="ECO:0000313" key="40">
    <source>
        <dbReference type="Ensembl" id="ENSAMXP00000054939.1"/>
    </source>
</evidence>
<evidence type="ECO:0000256" key="3">
    <source>
        <dbReference type="ARBA" id="ARBA00004922"/>
    </source>
</evidence>
<dbReference type="STRING" id="7994.ENSAMXP00000054939"/>
<comment type="catalytic activity">
    <reaction evidence="28">
        <text>a ganglioside GA1 (d18:1(4E)) + CMP-N-acetyl-beta-neuraminate = a ganglioside GM1b (d18:1(4E)) + CMP + H(+)</text>
        <dbReference type="Rhea" id="RHEA:47560"/>
        <dbReference type="ChEBI" id="CHEBI:15378"/>
        <dbReference type="ChEBI" id="CHEBI:27938"/>
        <dbReference type="ChEBI" id="CHEBI:57812"/>
        <dbReference type="ChEBI" id="CHEBI:60377"/>
        <dbReference type="ChEBI" id="CHEBI:78568"/>
    </reaction>
    <physiologicalReaction direction="left-to-right" evidence="28">
        <dbReference type="Rhea" id="RHEA:47561"/>
    </physiologicalReaction>
</comment>
<dbReference type="AlphaFoldDB" id="A0A3B1KLZ6"/>
<reference evidence="41" key="2">
    <citation type="journal article" date="2014" name="Nat. Commun.">
        <title>The cavefish genome reveals candidate genes for eye loss.</title>
        <authorList>
            <person name="McGaugh S.E."/>
            <person name="Gross J.B."/>
            <person name="Aken B."/>
            <person name="Blin M."/>
            <person name="Borowsky R."/>
            <person name="Chalopin D."/>
            <person name="Hinaux H."/>
            <person name="Jeffery W.R."/>
            <person name="Keene A."/>
            <person name="Ma L."/>
            <person name="Minx P."/>
            <person name="Murphy D."/>
            <person name="O'Quin K.E."/>
            <person name="Retaux S."/>
            <person name="Rohner N."/>
            <person name="Searle S.M."/>
            <person name="Stahl B.A."/>
            <person name="Tabin C."/>
            <person name="Volff J.N."/>
            <person name="Yoshizawa M."/>
            <person name="Warren W.C."/>
        </authorList>
    </citation>
    <scope>NUCLEOTIDE SEQUENCE [LARGE SCALE GENOMIC DNA]</scope>
    <source>
        <strain evidence="41">female</strain>
    </source>
</reference>
<dbReference type="InParanoid" id="A0A3B1KLZ6"/>
<dbReference type="GeneTree" id="ENSGT00940000154725"/>
<name>A0A3B1KLZ6_ASTMX</name>
<dbReference type="Pfam" id="PF00777">
    <property type="entry name" value="Glyco_transf_29"/>
    <property type="match status" value="1"/>
</dbReference>
<evidence type="ECO:0000256" key="18">
    <source>
        <dbReference type="ARBA" id="ARBA00039106"/>
    </source>
</evidence>
<evidence type="ECO:0000256" key="4">
    <source>
        <dbReference type="ARBA" id="ARBA00004934"/>
    </source>
</evidence>
<evidence type="ECO:0000256" key="36">
    <source>
        <dbReference type="ARBA" id="ARBA00081332"/>
    </source>
</evidence>
<comment type="subunit">
    <text evidence="33">Homodimer; disulfide-linked. Homodimer formation occurs in the endoplasmic reticulum.</text>
</comment>
<reference evidence="41" key="1">
    <citation type="submission" date="2013-03" db="EMBL/GenBank/DDBJ databases">
        <authorList>
            <person name="Jeffery W."/>
            <person name="Warren W."/>
            <person name="Wilson R.K."/>
        </authorList>
    </citation>
    <scope>NUCLEOTIDE SEQUENCE</scope>
    <source>
        <strain evidence="41">female</strain>
    </source>
</reference>
<evidence type="ECO:0000256" key="39">
    <source>
        <dbReference type="SAM" id="Phobius"/>
    </source>
</evidence>
<evidence type="ECO:0000256" key="1">
    <source>
        <dbReference type="ARBA" id="ARBA00004447"/>
    </source>
</evidence>
<evidence type="ECO:0000256" key="20">
    <source>
        <dbReference type="ARBA" id="ARBA00040101"/>
    </source>
</evidence>
<keyword evidence="7" id="KW-0328">Glycosyltransferase</keyword>
<comment type="catalytic activity">
    <reaction evidence="32">
        <text>a globoside GalGb4Cer + CMP-N-acetyl-beta-neuraminate = a globoside MSGG + CMP + H(+)</text>
        <dbReference type="Rhea" id="RHEA:65372"/>
        <dbReference type="ChEBI" id="CHEBI:15378"/>
        <dbReference type="ChEBI" id="CHEBI:57812"/>
        <dbReference type="ChEBI" id="CHEBI:60377"/>
        <dbReference type="ChEBI" id="CHEBI:140623"/>
        <dbReference type="ChEBI" id="CHEBI:140691"/>
    </reaction>
    <physiologicalReaction direction="left-to-right" evidence="32">
        <dbReference type="Rhea" id="RHEA:65373"/>
    </physiologicalReaction>
</comment>
<evidence type="ECO:0000256" key="19">
    <source>
        <dbReference type="ARBA" id="ARBA00039107"/>
    </source>
</evidence>
<keyword evidence="16" id="KW-0325">Glycoprotein</keyword>
<dbReference type="Gene3D" id="3.90.1480.20">
    <property type="entry name" value="Glycosyl transferase family 29"/>
    <property type="match status" value="1"/>
</dbReference>
<evidence type="ECO:0000256" key="21">
    <source>
        <dbReference type="ARBA" id="ARBA00041507"/>
    </source>
</evidence>
<feature type="disulfide bond" evidence="38">
    <location>
        <begin position="122"/>
        <end position="261"/>
    </location>
</feature>
<keyword evidence="6" id="KW-0964">Secreted</keyword>
<evidence type="ECO:0000256" key="28">
    <source>
        <dbReference type="ARBA" id="ARBA00043673"/>
    </source>
</evidence>
<dbReference type="Ensembl" id="ENSAMXT00000033142.1">
    <property type="protein sequence ID" value="ENSAMXP00000054939.1"/>
    <property type="gene ID" value="ENSAMXG00000040248.1"/>
</dbReference>
<accession>A0A3B1KLZ6</accession>
<dbReference type="EC" id="2.4.3.2" evidence="18"/>
<comment type="similarity">
    <text evidence="5">Belongs to the glycosyltransferase 29 family.</text>
</comment>
<evidence type="ECO:0000256" key="7">
    <source>
        <dbReference type="ARBA" id="ARBA00022676"/>
    </source>
</evidence>
<dbReference type="PIRSF" id="PIRSF005557">
    <property type="entry name" value="Sialyl_trans"/>
    <property type="match status" value="1"/>
</dbReference>
<dbReference type="PANTHER" id="PTHR46032:SF6">
    <property type="entry name" value="CMP-N-ACETYLNEURAMINATE-BETA-GALACTOSAMIDE-ALPHA-2,3-SIALYLTRANSFERASE 1"/>
    <property type="match status" value="1"/>
</dbReference>
<comment type="catalytic activity">
    <reaction evidence="31">
        <text>ganglioside GM1 (d18:1(4E)/18:0) + CMP-N-acetyl-beta-neuraminate = ganglioside GD1a (18:1(4E)/18:0) + CMP + H(+)</text>
        <dbReference type="Rhea" id="RHEA:48248"/>
        <dbReference type="ChEBI" id="CHEBI:15378"/>
        <dbReference type="ChEBI" id="CHEBI:57812"/>
        <dbReference type="ChEBI" id="CHEBI:60377"/>
        <dbReference type="ChEBI" id="CHEBI:73110"/>
        <dbReference type="ChEBI" id="CHEBI:90153"/>
    </reaction>
    <physiologicalReaction direction="left-to-right" evidence="31">
        <dbReference type="Rhea" id="RHEA:48249"/>
    </physiologicalReaction>
</comment>
<evidence type="ECO:0000256" key="17">
    <source>
        <dbReference type="ARBA" id="ARBA00036292"/>
    </source>
</evidence>
<evidence type="ECO:0000256" key="12">
    <source>
        <dbReference type="ARBA" id="ARBA00023034"/>
    </source>
</evidence>
<dbReference type="InterPro" id="IPR012163">
    <property type="entry name" value="Sialyl_trans"/>
</dbReference>
<evidence type="ECO:0000256" key="22">
    <source>
        <dbReference type="ARBA" id="ARBA00041997"/>
    </source>
</evidence>
<evidence type="ECO:0000256" key="27">
    <source>
        <dbReference type="ARBA" id="ARBA00042991"/>
    </source>
</evidence>
<dbReference type="GO" id="GO:0005576">
    <property type="term" value="C:extracellular region"/>
    <property type="evidence" value="ECO:0007669"/>
    <property type="project" value="UniProtKB-SubCell"/>
</dbReference>
<dbReference type="CDD" id="cd23966">
    <property type="entry name" value="GT29_ST3GAL1_2"/>
    <property type="match status" value="1"/>
</dbReference>
<comment type="pathway">
    <text evidence="4">Glycolipid biosynthesis.</text>
</comment>
<dbReference type="PROSITE" id="PS51257">
    <property type="entry name" value="PROKAR_LIPOPROTEIN"/>
    <property type="match status" value="1"/>
</dbReference>
<evidence type="ECO:0000256" key="26">
    <source>
        <dbReference type="ARBA" id="ARBA00042990"/>
    </source>
</evidence>
<dbReference type="InterPro" id="IPR038578">
    <property type="entry name" value="GT29-like_sf"/>
</dbReference>
<evidence type="ECO:0000256" key="14">
    <source>
        <dbReference type="ARBA" id="ARBA00023136"/>
    </source>
</evidence>
<comment type="pathway">
    <text evidence="3">Protein modification; protein glycosylation.</text>
</comment>
<dbReference type="PANTHER" id="PTHR46032">
    <property type="entry name" value="ALPHA-2,3-SIALYLTRANSFERASE ST3GAL I ISOFORM X1"/>
    <property type="match status" value="1"/>
</dbReference>
<evidence type="ECO:0000256" key="11">
    <source>
        <dbReference type="ARBA" id="ARBA00022989"/>
    </source>
</evidence>
<keyword evidence="14 39" id="KW-0472">Membrane</keyword>
<protein>
    <recommendedName>
        <fullName evidence="20">CMP-N-acetylneuraminate-beta-galactosamide-alpha-2,3-sialyltransferase 1</fullName>
        <ecNumber evidence="18">2.4.3.2</ecNumber>
        <ecNumber evidence="19">2.4.3.4</ecNumber>
    </recommendedName>
    <alternativeName>
        <fullName evidence="34">CMP-N-acetylneuraminate-beta-galactosamide-alpha-2,3-sialyltransferase 2</fullName>
    </alternativeName>
    <alternativeName>
        <fullName evidence="27">Gal-NAc6S</fullName>
    </alternativeName>
    <alternativeName>
        <fullName evidence="24">Gal-beta-1,3-GalNAc-alpha-2,3-sialyltransferase</fullName>
    </alternativeName>
    <alternativeName>
        <fullName evidence="26">Monosialoganglioside sialyltransferase</fullName>
    </alternativeName>
    <alternativeName>
        <fullName evidence="22">ST3Gal I</fullName>
    </alternativeName>
    <alternativeName>
        <fullName evidence="35">ST3Gal II</fullName>
    </alternativeName>
    <alternativeName>
        <fullName evidence="23">ST3GalA.1</fullName>
    </alternativeName>
    <alternativeName>
        <fullName evidence="36">ST3GalA.2</fullName>
    </alternativeName>
    <alternativeName>
        <fullName evidence="21">ST3O</fullName>
    </alternativeName>
    <alternativeName>
        <fullName evidence="25">Sialyltransferase 4A</fullName>
    </alternativeName>
    <alternativeName>
        <fullName evidence="37">Sialyltransferase 4B</fullName>
    </alternativeName>
</protein>
<evidence type="ECO:0000256" key="5">
    <source>
        <dbReference type="ARBA" id="ARBA00006003"/>
    </source>
</evidence>
<evidence type="ECO:0000256" key="8">
    <source>
        <dbReference type="ARBA" id="ARBA00022679"/>
    </source>
</evidence>
<sequence length="318" mass="36624">MNQKSPQLIYLFQAVLVGAIMACMILMNPIQPDLLVQEACGCMECMRNVEVDPWYAKRYNSQVPRLMYTQNSNLSSSTDKWWQSLQGRPKNMNYTAIVETIFSMFPDENHYSDSGPDRCRLCALVGNSGNLEGSHYGPLIDAHDFVIRINAGPTEGYERDVGSKTTHRAMYPESAVDIDNSTHFVLIPFKMIDLKWIVSIFTTKHITRSPRKVKSSVQANMDKVMILHPEFIKYVHENWLEKKGRYPSTGFIMLVLSLHICDQVNVFGFGASKSGVWHHYFDKKYNVFHNTNNHKGGNEYNLILQLEKKKWIRLYKGL</sequence>
<keyword evidence="41" id="KW-1185">Reference proteome</keyword>
<evidence type="ECO:0000256" key="15">
    <source>
        <dbReference type="ARBA" id="ARBA00023157"/>
    </source>
</evidence>
<dbReference type="GO" id="GO:0047288">
    <property type="term" value="F:beta-D-galactosyl-(1-&gt;3)-N-acetyl-beta-D-galactosaminide alpha-2,3- sialyltransferase"/>
    <property type="evidence" value="ECO:0007669"/>
    <property type="project" value="UniProtKB-EC"/>
</dbReference>
<feature type="transmembrane region" description="Helical" evidence="39">
    <location>
        <begin position="7"/>
        <end position="27"/>
    </location>
</feature>
<evidence type="ECO:0000256" key="10">
    <source>
        <dbReference type="ARBA" id="ARBA00022968"/>
    </source>
</evidence>